<dbReference type="Proteomes" id="UP000507470">
    <property type="component" value="Unassembled WGS sequence"/>
</dbReference>
<dbReference type="AlphaFoldDB" id="A0A6J8DU72"/>
<dbReference type="EMBL" id="CACVKT020007882">
    <property type="protein sequence ID" value="CAC5411626.1"/>
    <property type="molecule type" value="Genomic_DNA"/>
</dbReference>
<dbReference type="Pfam" id="PF07498">
    <property type="entry name" value="Rho_N"/>
    <property type="match status" value="1"/>
</dbReference>
<feature type="domain" description="Rho termination factor-like N-terminal" evidence="1">
    <location>
        <begin position="8"/>
        <end position="36"/>
    </location>
</feature>
<keyword evidence="3" id="KW-1185">Reference proteome</keyword>
<dbReference type="GO" id="GO:0006353">
    <property type="term" value="P:DNA-templated transcription termination"/>
    <property type="evidence" value="ECO:0007669"/>
    <property type="project" value="InterPro"/>
</dbReference>
<evidence type="ECO:0000259" key="1">
    <source>
        <dbReference type="Pfam" id="PF07498"/>
    </source>
</evidence>
<accession>A0A6J8DU72</accession>
<gene>
    <name evidence="2" type="ORF">MCOR_44687</name>
</gene>
<evidence type="ECO:0000313" key="2">
    <source>
        <dbReference type="EMBL" id="CAC5411626.1"/>
    </source>
</evidence>
<organism evidence="2 3">
    <name type="scientific">Mytilus coruscus</name>
    <name type="common">Sea mussel</name>
    <dbReference type="NCBI Taxonomy" id="42192"/>
    <lineage>
        <taxon>Eukaryota</taxon>
        <taxon>Metazoa</taxon>
        <taxon>Spiralia</taxon>
        <taxon>Lophotrochozoa</taxon>
        <taxon>Mollusca</taxon>
        <taxon>Bivalvia</taxon>
        <taxon>Autobranchia</taxon>
        <taxon>Pteriomorphia</taxon>
        <taxon>Mytilida</taxon>
        <taxon>Mytiloidea</taxon>
        <taxon>Mytilidae</taxon>
        <taxon>Mytilinae</taxon>
        <taxon>Mytilus</taxon>
    </lineage>
</organism>
<name>A0A6J8DU72_MYTCO</name>
<dbReference type="InterPro" id="IPR011112">
    <property type="entry name" value="Rho-like_N"/>
</dbReference>
<reference evidence="2 3" key="1">
    <citation type="submission" date="2020-06" db="EMBL/GenBank/DDBJ databases">
        <authorList>
            <person name="Li R."/>
            <person name="Bekaert M."/>
        </authorList>
    </citation>
    <scope>NUCLEOTIDE SEQUENCE [LARGE SCALE GENOMIC DNA]</scope>
    <source>
        <strain evidence="3">wild</strain>
    </source>
</reference>
<evidence type="ECO:0000313" key="3">
    <source>
        <dbReference type="Proteomes" id="UP000507470"/>
    </source>
</evidence>
<dbReference type="OrthoDB" id="2425134at2759"/>
<protein>
    <recommendedName>
        <fullName evidence="1">Rho termination factor-like N-terminal domain-containing protein</fullName>
    </recommendedName>
</protein>
<sequence>MNTVVVETVKQLRSMAKHVGLKKYSRMKKDQLLELIETKTEYTFERIPEPATKKEIMIKAKQHGLKGVGYDIPLDASSTQPVNVELLLRKGVYPYDYMDSFEKLQTTSLPSKKKLYNALANEDVSKADYEHAHKVWKEMGMTNMREYHDLYLKKDVHP</sequence>
<proteinExistence type="predicted"/>